<comment type="caution">
    <text evidence="1">The sequence shown here is derived from an EMBL/GenBank/DDBJ whole genome shotgun (WGS) entry which is preliminary data.</text>
</comment>
<protein>
    <submittedName>
        <fullName evidence="1">Uncharacterized protein</fullName>
    </submittedName>
</protein>
<dbReference type="RefSeq" id="WP_245378733.1">
    <property type="nucleotide sequence ID" value="NZ_JAGINW010000001.1"/>
</dbReference>
<sequence>MIVSLEYQLTRRLLSVPVVLLRRDTAKDAELLVLRHENSVARSPARSGTSQ</sequence>
<dbReference type="EMBL" id="JAGINW010000001">
    <property type="protein sequence ID" value="MBP2329553.1"/>
    <property type="molecule type" value="Genomic_DNA"/>
</dbReference>
<proteinExistence type="predicted"/>
<evidence type="ECO:0000313" key="2">
    <source>
        <dbReference type="Proteomes" id="UP001519332"/>
    </source>
</evidence>
<organism evidence="1 2">
    <name type="scientific">Kibdelosporangium banguiense</name>
    <dbReference type="NCBI Taxonomy" id="1365924"/>
    <lineage>
        <taxon>Bacteria</taxon>
        <taxon>Bacillati</taxon>
        <taxon>Actinomycetota</taxon>
        <taxon>Actinomycetes</taxon>
        <taxon>Pseudonocardiales</taxon>
        <taxon>Pseudonocardiaceae</taxon>
        <taxon>Kibdelosporangium</taxon>
    </lineage>
</organism>
<reference evidence="1 2" key="1">
    <citation type="submission" date="2021-03" db="EMBL/GenBank/DDBJ databases">
        <title>Sequencing the genomes of 1000 actinobacteria strains.</title>
        <authorList>
            <person name="Klenk H.-P."/>
        </authorList>
    </citation>
    <scope>NUCLEOTIDE SEQUENCE [LARGE SCALE GENOMIC DNA]</scope>
    <source>
        <strain evidence="1 2">DSM 46670</strain>
    </source>
</reference>
<gene>
    <name evidence="1" type="ORF">JOF56_009938</name>
</gene>
<accession>A0ABS4TYT0</accession>
<dbReference type="Proteomes" id="UP001519332">
    <property type="component" value="Unassembled WGS sequence"/>
</dbReference>
<evidence type="ECO:0000313" key="1">
    <source>
        <dbReference type="EMBL" id="MBP2329553.1"/>
    </source>
</evidence>
<name>A0ABS4TYT0_9PSEU</name>
<keyword evidence="2" id="KW-1185">Reference proteome</keyword>